<dbReference type="Gene3D" id="3.40.50.300">
    <property type="entry name" value="P-loop containing nucleotide triphosphate hydrolases"/>
    <property type="match status" value="1"/>
</dbReference>
<dbReference type="HOGENOM" id="CLU_129875_0_0_11"/>
<dbReference type="InterPro" id="IPR008145">
    <property type="entry name" value="GK/Ca_channel_bsu"/>
</dbReference>
<name>A4X623_SALTO</name>
<dbReference type="RefSeq" id="WP_011905753.1">
    <property type="nucleotide sequence ID" value="NC_009380.1"/>
</dbReference>
<gene>
    <name evidence="5" type="ordered locus">Strop_1861</name>
</gene>
<keyword evidence="3 5" id="KW-0418">Kinase</keyword>
<dbReference type="GO" id="GO:0005829">
    <property type="term" value="C:cytosol"/>
    <property type="evidence" value="ECO:0007669"/>
    <property type="project" value="TreeGrafter"/>
</dbReference>
<evidence type="ECO:0000259" key="4">
    <source>
        <dbReference type="PROSITE" id="PS50052"/>
    </source>
</evidence>
<dbReference type="PATRIC" id="fig|369723.5.peg.1909"/>
<organism evidence="5 6">
    <name type="scientific">Salinispora tropica (strain ATCC BAA-916 / DSM 44818 / JCM 13857 / NBRC 105044 / CNB-440)</name>
    <dbReference type="NCBI Taxonomy" id="369723"/>
    <lineage>
        <taxon>Bacteria</taxon>
        <taxon>Bacillati</taxon>
        <taxon>Actinomycetota</taxon>
        <taxon>Actinomycetes</taxon>
        <taxon>Micromonosporales</taxon>
        <taxon>Micromonosporaceae</taxon>
        <taxon>Salinispora</taxon>
    </lineage>
</organism>
<feature type="domain" description="Guanylate kinase-like" evidence="4">
    <location>
        <begin position="11"/>
        <end position="131"/>
    </location>
</feature>
<evidence type="ECO:0000256" key="1">
    <source>
        <dbReference type="ARBA" id="ARBA00005790"/>
    </source>
</evidence>
<dbReference type="PANTHER" id="PTHR23117:SF13">
    <property type="entry name" value="GUANYLATE KINASE"/>
    <property type="match status" value="1"/>
</dbReference>
<dbReference type="InterPro" id="IPR027417">
    <property type="entry name" value="P-loop_NTPase"/>
</dbReference>
<dbReference type="Proteomes" id="UP000000235">
    <property type="component" value="Chromosome"/>
</dbReference>
<comment type="similarity">
    <text evidence="1">Belongs to the guanylate kinase family.</text>
</comment>
<dbReference type="InterPro" id="IPR008144">
    <property type="entry name" value="Guanylate_kin-like_dom"/>
</dbReference>
<dbReference type="SMART" id="SM00072">
    <property type="entry name" value="GuKc"/>
    <property type="match status" value="1"/>
</dbReference>
<dbReference type="PANTHER" id="PTHR23117">
    <property type="entry name" value="GUANYLATE KINASE-RELATED"/>
    <property type="match status" value="1"/>
</dbReference>
<dbReference type="PROSITE" id="PS50052">
    <property type="entry name" value="GUANYLATE_KINASE_2"/>
    <property type="match status" value="1"/>
</dbReference>
<evidence type="ECO:0000313" key="5">
    <source>
        <dbReference type="EMBL" id="ABP54323.1"/>
    </source>
</evidence>
<proteinExistence type="inferred from homology"/>
<accession>A4X623</accession>
<evidence type="ECO:0000313" key="6">
    <source>
        <dbReference type="Proteomes" id="UP000000235"/>
    </source>
</evidence>
<dbReference type="Gene3D" id="3.30.63.10">
    <property type="entry name" value="Guanylate Kinase phosphate binding domain"/>
    <property type="match status" value="1"/>
</dbReference>
<dbReference type="eggNOG" id="COG0194">
    <property type="taxonomic scope" value="Bacteria"/>
</dbReference>
<dbReference type="Pfam" id="PF00625">
    <property type="entry name" value="Guanylate_kin"/>
    <property type="match status" value="1"/>
</dbReference>
<dbReference type="AlphaFoldDB" id="A4X623"/>
<reference evidence="6" key="1">
    <citation type="journal article" date="2007" name="Proc. Natl. Acad. Sci. U.S.A.">
        <title>Genome sequencing reveals complex secondary metabolome in the marine actinomycete Salinispora tropica.</title>
        <authorList>
            <person name="Udwary D.W."/>
            <person name="Zeigler L."/>
            <person name="Asolkar R.N."/>
            <person name="Singan V."/>
            <person name="Lapidus A."/>
            <person name="Fenical W."/>
            <person name="Jensen P.R."/>
            <person name="Moore B.S."/>
        </authorList>
    </citation>
    <scope>NUCLEOTIDE SEQUENCE [LARGE SCALE GENOMIC DNA]</scope>
    <source>
        <strain evidence="6">ATCC BAA-916 / DSM 44818 / CNB-440</strain>
    </source>
</reference>
<sequence length="177" mass="18916">MSTDGEARPAARLTILTGPSGSGRDGVVGLVRARLPSVWTPVPVTTRPRRDREVAGVDRVFLDRAGFDRLLAAGGLLEWSQIGRYRRGTPGQPLRSRLAAGAPALLSLDLAGALRLRAVLPEARLVLLHPPGFVADPVTEPQFAHTIVHGRTVQVVDELVGLFGSSFKAPARPRVRG</sequence>
<keyword evidence="6" id="KW-1185">Reference proteome</keyword>
<dbReference type="GO" id="GO:0004385">
    <property type="term" value="F:GMP kinase activity"/>
    <property type="evidence" value="ECO:0007669"/>
    <property type="project" value="TreeGrafter"/>
</dbReference>
<evidence type="ECO:0000256" key="3">
    <source>
        <dbReference type="ARBA" id="ARBA00022777"/>
    </source>
</evidence>
<dbReference type="STRING" id="369723.Strop_1861"/>
<dbReference type="SUPFAM" id="SSF52540">
    <property type="entry name" value="P-loop containing nucleoside triphosphate hydrolases"/>
    <property type="match status" value="1"/>
</dbReference>
<keyword evidence="2" id="KW-0808">Transferase</keyword>
<protein>
    <submittedName>
        <fullName evidence="5">Guanylate kinase/L-type calcium channel region</fullName>
    </submittedName>
</protein>
<evidence type="ECO:0000256" key="2">
    <source>
        <dbReference type="ARBA" id="ARBA00022679"/>
    </source>
</evidence>
<dbReference type="KEGG" id="stp:Strop_1861"/>
<dbReference type="EMBL" id="CP000667">
    <property type="protein sequence ID" value="ABP54323.1"/>
    <property type="molecule type" value="Genomic_DNA"/>
</dbReference>